<proteinExistence type="predicted"/>
<dbReference type="AlphaFoldDB" id="A0AAW9Q493"/>
<comment type="caution">
    <text evidence="1">The sequence shown here is derived from an EMBL/GenBank/DDBJ whole genome shotgun (WGS) entry which is preliminary data.</text>
</comment>
<dbReference type="EMBL" id="JAZBJZ010000042">
    <property type="protein sequence ID" value="MEE3717441.1"/>
    <property type="molecule type" value="Genomic_DNA"/>
</dbReference>
<dbReference type="Proteomes" id="UP001333818">
    <property type="component" value="Unassembled WGS sequence"/>
</dbReference>
<reference evidence="1" key="1">
    <citation type="submission" date="2024-01" db="EMBL/GenBank/DDBJ databases">
        <title>Bank of Algae and Cyanobacteria of the Azores (BACA) strain genomes.</title>
        <authorList>
            <person name="Luz R."/>
            <person name="Cordeiro R."/>
            <person name="Fonseca A."/>
            <person name="Goncalves V."/>
        </authorList>
    </citation>
    <scope>NUCLEOTIDE SEQUENCE</scope>
    <source>
        <strain evidence="1">BACA0141</strain>
    </source>
</reference>
<accession>A0AAW9Q493</accession>
<evidence type="ECO:0000313" key="1">
    <source>
        <dbReference type="EMBL" id="MEE3717441.1"/>
    </source>
</evidence>
<keyword evidence="2" id="KW-1185">Reference proteome</keyword>
<sequence length="152" mass="17434">MKTFPNRIFLDTNIYIIGVADSLSSEWEILLWAGFDKKRTNSVKVVVSEELFDQILRVSKRLKNKDWGSQIVANMWQNFNVHNVSLEAEELARVEALGIIPREDVGIYLTASKGKSQCFISANHKLIRSLAQETGEFECLTPQDFVKKYLHD</sequence>
<protein>
    <recommendedName>
        <fullName evidence="3">PIN domain-containing protein</fullName>
    </recommendedName>
</protein>
<name>A0AAW9Q493_9CYAN</name>
<gene>
    <name evidence="1" type="ORF">V2H45_11825</name>
</gene>
<evidence type="ECO:0008006" key="3">
    <source>
        <dbReference type="Google" id="ProtNLM"/>
    </source>
</evidence>
<evidence type="ECO:0000313" key="2">
    <source>
        <dbReference type="Proteomes" id="UP001333818"/>
    </source>
</evidence>
<dbReference type="RefSeq" id="WP_330483870.1">
    <property type="nucleotide sequence ID" value="NZ_JAZBJZ010000042.1"/>
</dbReference>
<organism evidence="1 2">
    <name type="scientific">Tumidithrix elongata BACA0141</name>
    <dbReference type="NCBI Taxonomy" id="2716417"/>
    <lineage>
        <taxon>Bacteria</taxon>
        <taxon>Bacillati</taxon>
        <taxon>Cyanobacteriota</taxon>
        <taxon>Cyanophyceae</taxon>
        <taxon>Pseudanabaenales</taxon>
        <taxon>Pseudanabaenaceae</taxon>
        <taxon>Tumidithrix</taxon>
        <taxon>Tumidithrix elongata</taxon>
    </lineage>
</organism>